<accession>A0ABR4N2D9</accession>
<reference evidence="2 3" key="1">
    <citation type="submission" date="2023-09" db="EMBL/GenBank/DDBJ databases">
        <title>Pangenome analysis of Batrachochytrium dendrobatidis and related Chytrids.</title>
        <authorList>
            <person name="Yacoub M.N."/>
            <person name="Stajich J.E."/>
            <person name="James T.Y."/>
        </authorList>
    </citation>
    <scope>NUCLEOTIDE SEQUENCE [LARGE SCALE GENOMIC DNA]</scope>
    <source>
        <strain evidence="2 3">JEL0888</strain>
    </source>
</reference>
<dbReference type="Proteomes" id="UP001527925">
    <property type="component" value="Unassembled WGS sequence"/>
</dbReference>
<gene>
    <name evidence="2" type="ORF">HK105_206846</name>
</gene>
<dbReference type="InterPro" id="IPR032839">
    <property type="entry name" value="RAB3GAP_N"/>
</dbReference>
<sequence length="1109" mass="119468">MAQPDDKVAAMASSQSPGSIVPYMISMSYDGSTIVCAARRRFAVFAAKSEGNRHDYEQVGQGSGCEDFSEFITACLCIPLYVPSKSGKSQMSLAIAMGYNTGYLRVFDKAGGLLISQQLHLSSVRSIKLRSVQSFDSQEADEITVCYSDRHAVSIDGTSFWVAARVGQNSAESADIFRSDSPSLTYRKWVFQSQEQITDIISCGPAPNSTFFAPQFNNLTGSYTPLNYTARYVAVGRPMVALYATTETSRSFFAGIVSNNVTTAVTSAVFSFAKSLWNAPPSNSQPPIPRGDNQRLTMPPTPVPSVLVLADPNRNVNSIVSAPPSPFSPRSSLAAMCDSLGRILVIDTNEGQIVRMFKGMREAQIGWIQVADASAKGPRPVLLVLAIYSPRGVLELHLMRHGQRISISNVGVGMRLVQSAPGVLGGMYWRLNDPSSLGPLSQCFLISPTGDIRRIVVPFEWLSGIISTSGHTGTLAQLVDKFEASHASLDDAAKGALLKQIQDKIQALDNSSQKLNALSSLSDAIPAAVHLTMLEAVAATLGLEPSVQIDSLASLVSNTKQQQQQSQDAKNSIDAVVRIHCLRQYQHLVSVQVQDSMAMTATIDPATAAISKLLAQALAPILPTLESEPAVPAATPSAAIPGPRSFAQSFTLNRRWTPGSSNAHTAPLRLADDLDAAALGALVRILVAPFVGDLQGFKDAVRKMRIGSSDWVVLLTRFMKDTSFVDLARQDRAHLDSLAHMLAHVIQGGVAPDRRAMLLMLEFAWSTTQLGYIILVSTVASHVLAQHADLPDLRDAVSLHADIDKMLGSLQFFALGQRACMSRHLHSPKTERTCIERLVADVQMQRSDAAKLGADESHAGLMATIKSLGIPCKESALVYLIFAYADRWTQQSDVDGLRLAITLAQFVTPASLQQAILLVLFTQCVSTKLFNLIDVVEKARRMPKDQISKALTESSPVATAQRFLAACMSLLEMLEAAEPVQIGQMKTQVRAAAFGAQESTLQMEREWLDGVFGMVLSSLSESPDHASLSRAVLLRHTLIVRIVSSVFAHDIKPGGDFGAADGPSADDIASQDPKISAERVAFVAKLADVDLSLARLIAGAFGIQPERIG</sequence>
<proteinExistence type="predicted"/>
<keyword evidence="3" id="KW-1185">Reference proteome</keyword>
<feature type="domain" description="Rab3-GAP regulatory subunit N-terminal" evidence="1">
    <location>
        <begin position="24"/>
        <end position="417"/>
    </location>
</feature>
<dbReference type="PANTHER" id="PTHR12472:SF0">
    <property type="entry name" value="RAB3 GTPASE-ACTIVATING PROTEIN NON-CATALYTIC SUBUNIT"/>
    <property type="match status" value="1"/>
</dbReference>
<organism evidence="2 3">
    <name type="scientific">Polyrhizophydium stewartii</name>
    <dbReference type="NCBI Taxonomy" id="2732419"/>
    <lineage>
        <taxon>Eukaryota</taxon>
        <taxon>Fungi</taxon>
        <taxon>Fungi incertae sedis</taxon>
        <taxon>Chytridiomycota</taxon>
        <taxon>Chytridiomycota incertae sedis</taxon>
        <taxon>Chytridiomycetes</taxon>
        <taxon>Rhizophydiales</taxon>
        <taxon>Rhizophydiales incertae sedis</taxon>
        <taxon>Polyrhizophydium</taxon>
    </lineage>
</organism>
<comment type="caution">
    <text evidence="2">The sequence shown here is derived from an EMBL/GenBank/DDBJ whole genome shotgun (WGS) entry which is preliminary data.</text>
</comment>
<name>A0ABR4N2D9_9FUNG</name>
<evidence type="ECO:0000313" key="3">
    <source>
        <dbReference type="Proteomes" id="UP001527925"/>
    </source>
</evidence>
<dbReference type="EMBL" id="JADGIZ020000043">
    <property type="protein sequence ID" value="KAL2913686.1"/>
    <property type="molecule type" value="Genomic_DNA"/>
</dbReference>
<evidence type="ECO:0000313" key="2">
    <source>
        <dbReference type="EMBL" id="KAL2913686.1"/>
    </source>
</evidence>
<dbReference type="Pfam" id="PF14655">
    <property type="entry name" value="RAB3GAP2_N"/>
    <property type="match status" value="1"/>
</dbReference>
<protein>
    <recommendedName>
        <fullName evidence="1">Rab3-GAP regulatory subunit N-terminal domain-containing protein</fullName>
    </recommendedName>
</protein>
<evidence type="ECO:0000259" key="1">
    <source>
        <dbReference type="Pfam" id="PF14655"/>
    </source>
</evidence>
<dbReference type="PANTHER" id="PTHR12472">
    <property type="entry name" value="RAB3-GAP REGULATORY DOMAIN"/>
    <property type="match status" value="1"/>
</dbReference>
<dbReference type="InterPro" id="IPR026059">
    <property type="entry name" value="Rab3GAP2"/>
</dbReference>